<dbReference type="PROSITE" id="PS51257">
    <property type="entry name" value="PROKAR_LIPOPROTEIN"/>
    <property type="match status" value="1"/>
</dbReference>
<accession>A0A2Z6ESK3</accession>
<evidence type="ECO:0000313" key="8">
    <source>
        <dbReference type="Proteomes" id="UP000282597"/>
    </source>
</evidence>
<name>A0A2Z6ESK3_9BURK</name>
<evidence type="ECO:0000256" key="5">
    <source>
        <dbReference type="HAMAP-Rule" id="MF_00376"/>
    </source>
</evidence>
<evidence type="ECO:0000256" key="6">
    <source>
        <dbReference type="NCBIfam" id="TIGR00152"/>
    </source>
</evidence>
<dbReference type="InterPro" id="IPR027417">
    <property type="entry name" value="P-loop_NTPase"/>
</dbReference>
<dbReference type="KEGG" id="mcys:MCB1EB_0212"/>
<dbReference type="GO" id="GO:0004140">
    <property type="term" value="F:dephospho-CoA kinase activity"/>
    <property type="evidence" value="ECO:0007669"/>
    <property type="project" value="UniProtKB-UniRule"/>
</dbReference>
<dbReference type="RefSeq" id="WP_045363512.1">
    <property type="nucleotide sequence ID" value="NZ_AP018150.1"/>
</dbReference>
<keyword evidence="8" id="KW-1185">Reference proteome</keyword>
<keyword evidence="5 7" id="KW-0418">Kinase</keyword>
<reference evidence="7 8" key="1">
    <citation type="journal article" date="2018" name="Microbes Environ.">
        <title>Comparative Genomic Insights into Endofungal Lifestyles of Two Bacterial Endosymbionts, Mycoavidus cysteinexigens and Burkholderia rhizoxinica.</title>
        <authorList>
            <person name="Sharmin D."/>
            <person name="Guo Y."/>
            <person name="Nishizawa T."/>
            <person name="Ohshima S."/>
            <person name="Sato Y."/>
            <person name="Takashima Y."/>
            <person name="Narisawa K."/>
            <person name="Ohta H."/>
        </authorList>
    </citation>
    <scope>NUCLEOTIDE SEQUENCE [LARGE SCALE GENOMIC DNA]</scope>
    <source>
        <strain evidence="7 8">B1-EB</strain>
    </source>
</reference>
<dbReference type="Proteomes" id="UP000282597">
    <property type="component" value="Chromosome"/>
</dbReference>
<evidence type="ECO:0000313" key="7">
    <source>
        <dbReference type="EMBL" id="BBE08373.1"/>
    </source>
</evidence>
<feature type="binding site" evidence="5">
    <location>
        <begin position="18"/>
        <end position="23"/>
    </location>
    <ligand>
        <name>ATP</name>
        <dbReference type="ChEBI" id="CHEBI:30616"/>
    </ligand>
</feature>
<dbReference type="EMBL" id="AP018150">
    <property type="protein sequence ID" value="BBE08373.1"/>
    <property type="molecule type" value="Genomic_DNA"/>
</dbReference>
<evidence type="ECO:0000256" key="2">
    <source>
        <dbReference type="ARBA" id="ARBA00022741"/>
    </source>
</evidence>
<gene>
    <name evidence="5" type="primary">coaE</name>
    <name evidence="7" type="ORF">MCB1EB_0212</name>
</gene>
<dbReference type="GO" id="GO:0015937">
    <property type="term" value="P:coenzyme A biosynthetic process"/>
    <property type="evidence" value="ECO:0007669"/>
    <property type="project" value="UniProtKB-UniRule"/>
</dbReference>
<organism evidence="7 8">
    <name type="scientific">Mycoavidus cysteinexigens</name>
    <dbReference type="NCBI Taxonomy" id="1553431"/>
    <lineage>
        <taxon>Bacteria</taxon>
        <taxon>Pseudomonadati</taxon>
        <taxon>Pseudomonadota</taxon>
        <taxon>Betaproteobacteria</taxon>
        <taxon>Burkholderiales</taxon>
        <taxon>Burkholderiaceae</taxon>
        <taxon>Mycoavidus</taxon>
    </lineage>
</organism>
<keyword evidence="3 5" id="KW-0067">ATP-binding</keyword>
<dbReference type="PANTHER" id="PTHR10695">
    <property type="entry name" value="DEPHOSPHO-COA KINASE-RELATED"/>
    <property type="match status" value="1"/>
</dbReference>
<comment type="function">
    <text evidence="5">Catalyzes the phosphorylation of the 3'-hydroxyl group of dephosphocoenzyme A to form coenzyme A.</text>
</comment>
<keyword evidence="4 5" id="KW-0173">Coenzyme A biosynthesis</keyword>
<dbReference type="PROSITE" id="PS51219">
    <property type="entry name" value="DPCK"/>
    <property type="match status" value="1"/>
</dbReference>
<keyword evidence="2 5" id="KW-0547">Nucleotide-binding</keyword>
<dbReference type="SUPFAM" id="SSF52540">
    <property type="entry name" value="P-loop containing nucleoside triphosphate hydrolases"/>
    <property type="match status" value="1"/>
</dbReference>
<dbReference type="UniPathway" id="UPA00241">
    <property type="reaction ID" value="UER00356"/>
</dbReference>
<proteinExistence type="inferred from homology"/>
<dbReference type="GO" id="GO:0005737">
    <property type="term" value="C:cytoplasm"/>
    <property type="evidence" value="ECO:0007669"/>
    <property type="project" value="UniProtKB-SubCell"/>
</dbReference>
<dbReference type="HAMAP" id="MF_00376">
    <property type="entry name" value="Dephospho_CoA_kinase"/>
    <property type="match status" value="1"/>
</dbReference>
<protein>
    <recommendedName>
        <fullName evidence="5 6">Dephospho-CoA kinase</fullName>
        <ecNumber evidence="5 6">2.7.1.24</ecNumber>
    </recommendedName>
    <alternativeName>
        <fullName evidence="5">Dephosphocoenzyme A kinase</fullName>
    </alternativeName>
</protein>
<evidence type="ECO:0000256" key="4">
    <source>
        <dbReference type="ARBA" id="ARBA00022993"/>
    </source>
</evidence>
<dbReference type="Gene3D" id="3.40.50.300">
    <property type="entry name" value="P-loop containing nucleotide triphosphate hydrolases"/>
    <property type="match status" value="1"/>
</dbReference>
<comment type="catalytic activity">
    <reaction evidence="5">
        <text>3'-dephospho-CoA + ATP = ADP + CoA + H(+)</text>
        <dbReference type="Rhea" id="RHEA:18245"/>
        <dbReference type="ChEBI" id="CHEBI:15378"/>
        <dbReference type="ChEBI" id="CHEBI:30616"/>
        <dbReference type="ChEBI" id="CHEBI:57287"/>
        <dbReference type="ChEBI" id="CHEBI:57328"/>
        <dbReference type="ChEBI" id="CHEBI:456216"/>
        <dbReference type="EC" id="2.7.1.24"/>
    </reaction>
</comment>
<sequence length="206" mass="22670">MHQNKFNLFSVGLTGGIGCGKTAVANRFAEHGVAVIDTDQIAHKLTASGGIAIPLIAEHFGPDFIASDGSLQRAKMRAEIFSDKQAKLRLEAILHPLIRLECEAAARVATGPYLIFVVPLLIESGSWKDRVDRTLVVDCSPATQIKRVMQRNGLTYEQAQTIIVHQATRATRLAYADEVISNQEDTPLICLYNKVDALHQYYLKLA</sequence>
<keyword evidence="5" id="KW-0963">Cytoplasm</keyword>
<keyword evidence="5" id="KW-0808">Transferase</keyword>
<evidence type="ECO:0000256" key="3">
    <source>
        <dbReference type="ARBA" id="ARBA00022840"/>
    </source>
</evidence>
<dbReference type="CDD" id="cd02022">
    <property type="entry name" value="DPCK"/>
    <property type="match status" value="1"/>
</dbReference>
<dbReference type="AlphaFoldDB" id="A0A2Z6ESK3"/>
<dbReference type="PANTHER" id="PTHR10695:SF46">
    <property type="entry name" value="BIFUNCTIONAL COENZYME A SYNTHASE-RELATED"/>
    <property type="match status" value="1"/>
</dbReference>
<dbReference type="InterPro" id="IPR001977">
    <property type="entry name" value="Depp_CoAkinase"/>
</dbReference>
<dbReference type="EC" id="2.7.1.24" evidence="5 6"/>
<comment type="pathway">
    <text evidence="5">Cofactor biosynthesis; coenzyme A biosynthesis; CoA from (R)-pantothenate: step 5/5.</text>
</comment>
<evidence type="ECO:0000256" key="1">
    <source>
        <dbReference type="ARBA" id="ARBA00009018"/>
    </source>
</evidence>
<dbReference type="GO" id="GO:0005524">
    <property type="term" value="F:ATP binding"/>
    <property type="evidence" value="ECO:0007669"/>
    <property type="project" value="UniProtKB-UniRule"/>
</dbReference>
<dbReference type="Pfam" id="PF01121">
    <property type="entry name" value="CoaE"/>
    <property type="match status" value="1"/>
</dbReference>
<dbReference type="NCBIfam" id="TIGR00152">
    <property type="entry name" value="dephospho-CoA kinase"/>
    <property type="match status" value="1"/>
</dbReference>
<comment type="similarity">
    <text evidence="1 5">Belongs to the CoaE family.</text>
</comment>
<comment type="subcellular location">
    <subcellularLocation>
        <location evidence="5">Cytoplasm</location>
    </subcellularLocation>
</comment>